<accession>A0A482X6T2</accession>
<dbReference type="EMBL" id="QKKF02016774">
    <property type="protein sequence ID" value="RZF41346.1"/>
    <property type="molecule type" value="Genomic_DNA"/>
</dbReference>
<evidence type="ECO:0000313" key="2">
    <source>
        <dbReference type="EMBL" id="RZF41346.1"/>
    </source>
</evidence>
<keyword evidence="1" id="KW-1133">Transmembrane helix</keyword>
<protein>
    <submittedName>
        <fullName evidence="2">Uncharacterized protein</fullName>
    </submittedName>
</protein>
<dbReference type="AlphaFoldDB" id="A0A482X6T2"/>
<evidence type="ECO:0000313" key="3">
    <source>
        <dbReference type="Proteomes" id="UP000291343"/>
    </source>
</evidence>
<feature type="transmembrane region" description="Helical" evidence="1">
    <location>
        <begin position="50"/>
        <end position="69"/>
    </location>
</feature>
<sequence length="88" mass="9651">MSNRQKGWGRISFQGEDYLRNESAADKTLVGISARGFLAFYLVLSPQLRTAFFCLVFLIVAVLVCTSYATDKGGTLTLGDDDGYDGEE</sequence>
<name>A0A482X6T2_LAOST</name>
<keyword evidence="1" id="KW-0812">Transmembrane</keyword>
<comment type="caution">
    <text evidence="2">The sequence shown here is derived from an EMBL/GenBank/DDBJ whole genome shotgun (WGS) entry which is preliminary data.</text>
</comment>
<dbReference type="InParanoid" id="A0A482X6T2"/>
<dbReference type="Proteomes" id="UP000291343">
    <property type="component" value="Unassembled WGS sequence"/>
</dbReference>
<organism evidence="2 3">
    <name type="scientific">Laodelphax striatellus</name>
    <name type="common">Small brown planthopper</name>
    <name type="synonym">Delphax striatella</name>
    <dbReference type="NCBI Taxonomy" id="195883"/>
    <lineage>
        <taxon>Eukaryota</taxon>
        <taxon>Metazoa</taxon>
        <taxon>Ecdysozoa</taxon>
        <taxon>Arthropoda</taxon>
        <taxon>Hexapoda</taxon>
        <taxon>Insecta</taxon>
        <taxon>Pterygota</taxon>
        <taxon>Neoptera</taxon>
        <taxon>Paraneoptera</taxon>
        <taxon>Hemiptera</taxon>
        <taxon>Auchenorrhyncha</taxon>
        <taxon>Fulgoroidea</taxon>
        <taxon>Delphacidae</taxon>
        <taxon>Criomorphinae</taxon>
        <taxon>Laodelphax</taxon>
    </lineage>
</organism>
<proteinExistence type="predicted"/>
<evidence type="ECO:0000256" key="1">
    <source>
        <dbReference type="SAM" id="Phobius"/>
    </source>
</evidence>
<keyword evidence="1" id="KW-0472">Membrane</keyword>
<keyword evidence="3" id="KW-1185">Reference proteome</keyword>
<reference evidence="2 3" key="1">
    <citation type="journal article" date="2017" name="Gigascience">
        <title>Genome sequence of the small brown planthopper, Laodelphax striatellus.</title>
        <authorList>
            <person name="Zhu J."/>
            <person name="Jiang F."/>
            <person name="Wang X."/>
            <person name="Yang P."/>
            <person name="Bao Y."/>
            <person name="Zhao W."/>
            <person name="Wang W."/>
            <person name="Lu H."/>
            <person name="Wang Q."/>
            <person name="Cui N."/>
            <person name="Li J."/>
            <person name="Chen X."/>
            <person name="Luo L."/>
            <person name="Yu J."/>
            <person name="Kang L."/>
            <person name="Cui F."/>
        </authorList>
    </citation>
    <scope>NUCLEOTIDE SEQUENCE [LARGE SCALE GENOMIC DNA]</scope>
    <source>
        <strain evidence="2">Lst14</strain>
    </source>
</reference>
<gene>
    <name evidence="2" type="ORF">LSTR_LSTR000060</name>
</gene>